<dbReference type="GO" id="GO:0045944">
    <property type="term" value="P:positive regulation of transcription by RNA polymerase II"/>
    <property type="evidence" value="ECO:0007669"/>
    <property type="project" value="UniProtKB-ARBA"/>
</dbReference>
<dbReference type="InterPro" id="IPR013087">
    <property type="entry name" value="Znf_C2H2_type"/>
</dbReference>
<dbReference type="PROSITE" id="PS50157">
    <property type="entry name" value="ZINC_FINGER_C2H2_2"/>
    <property type="match status" value="5"/>
</dbReference>
<dbReference type="SMART" id="SM00355">
    <property type="entry name" value="ZnF_C2H2"/>
    <property type="match status" value="6"/>
</dbReference>
<dbReference type="InterPro" id="IPR025061">
    <property type="entry name" value="Diedel"/>
</dbReference>
<organism evidence="10 11">
    <name type="scientific">Drosophila busckii</name>
    <name type="common">Fruit fly</name>
    <dbReference type="NCBI Taxonomy" id="30019"/>
    <lineage>
        <taxon>Eukaryota</taxon>
        <taxon>Metazoa</taxon>
        <taxon>Ecdysozoa</taxon>
        <taxon>Arthropoda</taxon>
        <taxon>Hexapoda</taxon>
        <taxon>Insecta</taxon>
        <taxon>Pterygota</taxon>
        <taxon>Neoptera</taxon>
        <taxon>Endopterygota</taxon>
        <taxon>Diptera</taxon>
        <taxon>Brachycera</taxon>
        <taxon>Muscomorpha</taxon>
        <taxon>Ephydroidea</taxon>
        <taxon>Drosophilidae</taxon>
        <taxon>Drosophila</taxon>
    </lineage>
</organism>
<feature type="region of interest" description="Disordered" evidence="7">
    <location>
        <begin position="432"/>
        <end position="454"/>
    </location>
</feature>
<evidence type="ECO:0000256" key="5">
    <source>
        <dbReference type="PROSITE-ProRule" id="PRU00042"/>
    </source>
</evidence>
<evidence type="ECO:0000313" key="10">
    <source>
        <dbReference type="EMBL" id="ALC38979.1"/>
    </source>
</evidence>
<accession>A0A0M3QTJ2</accession>
<feature type="binding site" evidence="6">
    <location>
        <position position="69"/>
    </location>
    <ligand>
        <name>Zn(2+)</name>
        <dbReference type="ChEBI" id="CHEBI:29105"/>
    </ligand>
</feature>
<dbReference type="SMART" id="SM00868">
    <property type="entry name" value="zf-AD"/>
    <property type="match status" value="1"/>
</dbReference>
<dbReference type="SUPFAM" id="SSF57667">
    <property type="entry name" value="beta-beta-alpha zinc fingers"/>
    <property type="match status" value="3"/>
</dbReference>
<evidence type="ECO:0000256" key="7">
    <source>
        <dbReference type="SAM" id="MobiDB-lite"/>
    </source>
</evidence>
<evidence type="ECO:0000256" key="2">
    <source>
        <dbReference type="ARBA" id="ARBA00022737"/>
    </source>
</evidence>
<feature type="compositionally biased region" description="Acidic residues" evidence="7">
    <location>
        <begin position="140"/>
        <end position="163"/>
    </location>
</feature>
<proteinExistence type="predicted"/>
<evidence type="ECO:0000313" key="11">
    <source>
        <dbReference type="Proteomes" id="UP000494163"/>
    </source>
</evidence>
<dbReference type="Pfam" id="PF13164">
    <property type="entry name" value="Diedel"/>
    <property type="match status" value="1"/>
</dbReference>
<protein>
    <submittedName>
        <fullName evidence="10">Fu2</fullName>
    </submittedName>
</protein>
<evidence type="ECO:0000256" key="1">
    <source>
        <dbReference type="ARBA" id="ARBA00022723"/>
    </source>
</evidence>
<name>A0A0M3QTJ2_DROBS</name>
<feature type="region of interest" description="Disordered" evidence="7">
    <location>
        <begin position="559"/>
        <end position="583"/>
    </location>
</feature>
<dbReference type="PANTHER" id="PTHR19818">
    <property type="entry name" value="ZINC FINGER PROTEIN ZIC AND GLI"/>
    <property type="match status" value="1"/>
</dbReference>
<dbReference type="GO" id="GO:0005634">
    <property type="term" value="C:nucleus"/>
    <property type="evidence" value="ECO:0007669"/>
    <property type="project" value="InterPro"/>
</dbReference>
<evidence type="ECO:0000256" key="6">
    <source>
        <dbReference type="PROSITE-ProRule" id="PRU01263"/>
    </source>
</evidence>
<gene>
    <name evidence="10" type="ORF">Dbus_chr2Lg1064</name>
</gene>
<feature type="binding site" evidence="6">
    <location>
        <position position="7"/>
    </location>
    <ligand>
        <name>Zn(2+)</name>
        <dbReference type="ChEBI" id="CHEBI:29105"/>
    </ligand>
</feature>
<feature type="domain" description="C2H2-type" evidence="8">
    <location>
        <begin position="229"/>
        <end position="261"/>
    </location>
</feature>
<keyword evidence="2" id="KW-0677">Repeat</keyword>
<feature type="domain" description="C2H2-type" evidence="8">
    <location>
        <begin position="348"/>
        <end position="370"/>
    </location>
</feature>
<dbReference type="GO" id="GO:0008270">
    <property type="term" value="F:zinc ion binding"/>
    <property type="evidence" value="ECO:0007669"/>
    <property type="project" value="UniProtKB-UniRule"/>
</dbReference>
<sequence>MQEINRCRLCHASSNLKFESPNIYEANFDKQQGEDNAVKSALIVDACQIVFGVMYERHEFLPERICECCLKILNDCYDQRQHMQRREVELQKELQRIMVFDAKYRPGLNGNPGLFDIGDHEEGCVIVDVDPDQLCETSDDEFLGSDEAELDDEEWSEGEEEKQNEDGVMLIGMDAAQIALMQDRPPTMEASPNAHPKSAFLCQYCDLAFTLQQDCLQHELGGHDLSAPYSCNYCQLRMCPRSFQTPLELMKHTRSHAEVKPYQCRRCSASFTRKDKLLIHQQMHDKRDAEQQQHNMRSAIGVNDNPEQILLPMHPYVDSDTSAIQLQLQSHLQNQSKVKVTPKSTRSFRCDVCDKSFQRERDLQRHRALHMDTLFACKLCGQGFNRREQLHRHEVETHGPSYTCTICSMSFHQQSDLDIHHKTYADYVTKAEPENPHANPEPEHTNLKSRISSNTSTTSYEETARFFDQIPDFVGVSLPALFYTAKLAHGTEEDSKDVATVSSKSITTHSRNGIRNHNSCHSEESANCDIMLRLCEDFICRHRMRADFFCQYHKAVSSTTPSSKQSKASPVEDPESTKLKSSKEPPTIFPNLIMFNTAVKRFTRLSAIYTLPIAKRKKKTTGYLTGVLALQAPIAQAECCHDAKIVVYRLESDSCGEIGGHRLKDGTCSIKICANGMDVKGTYCGKESCNMFGCNCDYGCMEGNWEHTFKERYAHLNLDIIEARWSYVGVMSALSAE</sequence>
<dbReference type="Gene3D" id="3.30.160.60">
    <property type="entry name" value="Classic Zinc Finger"/>
    <property type="match status" value="3"/>
</dbReference>
<dbReference type="GO" id="GO:0000981">
    <property type="term" value="F:DNA-binding transcription factor activity, RNA polymerase II-specific"/>
    <property type="evidence" value="ECO:0007669"/>
    <property type="project" value="TreeGrafter"/>
</dbReference>
<feature type="domain" description="C2H2-type" evidence="8">
    <location>
        <begin position="375"/>
        <end position="403"/>
    </location>
</feature>
<keyword evidence="11" id="KW-1185">Reference proteome</keyword>
<feature type="domain" description="C2H2-type" evidence="8">
    <location>
        <begin position="402"/>
        <end position="429"/>
    </location>
</feature>
<evidence type="ECO:0000259" key="9">
    <source>
        <dbReference type="PROSITE" id="PS51915"/>
    </source>
</evidence>
<keyword evidence="4 6" id="KW-0862">Zinc</keyword>
<dbReference type="GO" id="GO:0000978">
    <property type="term" value="F:RNA polymerase II cis-regulatory region sequence-specific DNA binding"/>
    <property type="evidence" value="ECO:0007669"/>
    <property type="project" value="TreeGrafter"/>
</dbReference>
<evidence type="ECO:0000259" key="8">
    <source>
        <dbReference type="PROSITE" id="PS50157"/>
    </source>
</evidence>
<evidence type="ECO:0000256" key="3">
    <source>
        <dbReference type="ARBA" id="ARBA00022771"/>
    </source>
</evidence>
<feature type="compositionally biased region" description="Polar residues" evidence="7">
    <location>
        <begin position="559"/>
        <end position="568"/>
    </location>
</feature>
<dbReference type="InterPro" id="IPR050329">
    <property type="entry name" value="GLI_C2H2-zinc-finger"/>
</dbReference>
<keyword evidence="3 5" id="KW-0863">Zinc-finger</keyword>
<dbReference type="EMBL" id="CP012523">
    <property type="protein sequence ID" value="ALC38979.1"/>
    <property type="molecule type" value="Genomic_DNA"/>
</dbReference>
<feature type="region of interest" description="Disordered" evidence="7">
    <location>
        <begin position="140"/>
        <end position="164"/>
    </location>
</feature>
<dbReference type="AlphaFoldDB" id="A0A0M3QTJ2"/>
<feature type="binding site" evidence="6">
    <location>
        <position position="66"/>
    </location>
    <ligand>
        <name>Zn(2+)</name>
        <dbReference type="ChEBI" id="CHEBI:29105"/>
    </ligand>
</feature>
<feature type="domain" description="ZAD" evidence="9">
    <location>
        <begin position="5"/>
        <end position="93"/>
    </location>
</feature>
<dbReference type="PROSITE" id="PS00028">
    <property type="entry name" value="ZINC_FINGER_C2H2_1"/>
    <property type="match status" value="5"/>
</dbReference>
<feature type="binding site" evidence="6">
    <location>
        <position position="10"/>
    </location>
    <ligand>
        <name>Zn(2+)</name>
        <dbReference type="ChEBI" id="CHEBI:29105"/>
    </ligand>
</feature>
<dbReference type="Gene3D" id="3.30.70.2800">
    <property type="match status" value="1"/>
</dbReference>
<dbReference type="PANTHER" id="PTHR19818:SF139">
    <property type="entry name" value="PAIR-RULE PROTEIN ODD-PAIRED"/>
    <property type="match status" value="1"/>
</dbReference>
<feature type="domain" description="C2H2-type" evidence="8">
    <location>
        <begin position="262"/>
        <end position="289"/>
    </location>
</feature>
<feature type="compositionally biased region" description="Basic and acidic residues" evidence="7">
    <location>
        <begin position="432"/>
        <end position="446"/>
    </location>
</feature>
<evidence type="ECO:0000256" key="4">
    <source>
        <dbReference type="ARBA" id="ARBA00022833"/>
    </source>
</evidence>
<dbReference type="OrthoDB" id="370884at2759"/>
<dbReference type="InterPro" id="IPR012934">
    <property type="entry name" value="Znf_AD"/>
</dbReference>
<reference evidence="10 11" key="1">
    <citation type="submission" date="2015-08" db="EMBL/GenBank/DDBJ databases">
        <title>Ancestral chromatin configuration constrains chromatin evolution on differentiating sex chromosomes in Drosophila.</title>
        <authorList>
            <person name="Zhou Q."/>
            <person name="Bachtrog D."/>
        </authorList>
    </citation>
    <scope>NUCLEOTIDE SEQUENCE [LARGE SCALE GENOMIC DNA]</scope>
    <source>
        <tissue evidence="10">Whole larvae</tissue>
    </source>
</reference>
<dbReference type="Proteomes" id="UP000494163">
    <property type="component" value="Chromosome 2L"/>
</dbReference>
<dbReference type="PROSITE" id="PS51915">
    <property type="entry name" value="ZAD"/>
    <property type="match status" value="1"/>
</dbReference>
<keyword evidence="1 6" id="KW-0479">Metal-binding</keyword>
<dbReference type="Pfam" id="PF00096">
    <property type="entry name" value="zf-C2H2"/>
    <property type="match status" value="2"/>
</dbReference>
<dbReference type="InterPro" id="IPR036236">
    <property type="entry name" value="Znf_C2H2_sf"/>
</dbReference>